<feature type="domain" description="Major facilitator superfamily (MFS) profile" evidence="7">
    <location>
        <begin position="6"/>
        <end position="432"/>
    </location>
</feature>
<feature type="transmembrane region" description="Helical" evidence="6">
    <location>
        <begin position="102"/>
        <end position="120"/>
    </location>
</feature>
<dbReference type="InterPro" id="IPR020846">
    <property type="entry name" value="MFS_dom"/>
</dbReference>
<keyword evidence="4 6" id="KW-1133">Transmembrane helix</keyword>
<evidence type="ECO:0000256" key="2">
    <source>
        <dbReference type="ARBA" id="ARBA00022448"/>
    </source>
</evidence>
<gene>
    <name evidence="8" type="ORF">BXYJ_LOCUS6824</name>
</gene>
<sequence length="435" mass="48489">MTTKTFLPVLLAVLVIDLLCFTSILPLFPSIFEEYSKNKEQDWLYSKFESYASQLQNFINIPVTSRYNNVVFAGILGSVFSFLQYLSSPFLGSLSDKYGRKLIFIISVVGSLISYMLWAFSSNFTIFTLSRITGGLSKASVSIVITIVTDIYPPESRGKGMAYVGMSFSLAFMAGPMIGAFFSSRIHGANINFYPALFSIILTIIELFLILFYLPETNKSKSSAENSANWKEYINPRSLITFNILGPQLSSQLRIYGIVYFLYLFIYSGCEFTISFLTHQRFGYTSADQGKMYFLTGILMMLIQGGFVRRIPKEKQKWGVMLGVATIIPTYIVMSLAFSQTIFYISLILYAIASAMVVPCLTALVANICPEQQKGLCMGVFRSLGALSRAFGPLSGSILFWLLGPTAAYFVSGVLLCVPALLFYRQLLNETKKAA</sequence>
<dbReference type="SMR" id="A0A1I7ST22"/>
<evidence type="ECO:0000313" key="8">
    <source>
        <dbReference type="EMBL" id="CAD5221731.1"/>
    </source>
</evidence>
<accession>A0A1I7ST22</accession>
<dbReference type="WBParaSite" id="BXY_1619000.1">
    <property type="protein sequence ID" value="BXY_1619000.1"/>
    <property type="gene ID" value="BXY_1619000"/>
</dbReference>
<feature type="transmembrane region" description="Helical" evidence="6">
    <location>
        <begin position="194"/>
        <end position="214"/>
    </location>
</feature>
<keyword evidence="3 6" id="KW-0812">Transmembrane</keyword>
<evidence type="ECO:0000313" key="9">
    <source>
        <dbReference type="EMBL" id="CAG9108785.1"/>
    </source>
</evidence>
<evidence type="ECO:0000313" key="12">
    <source>
        <dbReference type="WBParaSite" id="BXY_1619000.1"/>
    </source>
</evidence>
<dbReference type="PROSITE" id="PS50850">
    <property type="entry name" value="MFS"/>
    <property type="match status" value="1"/>
</dbReference>
<dbReference type="PANTHER" id="PTHR23504:SF31">
    <property type="entry name" value="MAJOR FACILITATOR SUPERFAMILY DOMAIN-CONTAINING PROTEIN 10"/>
    <property type="match status" value="1"/>
</dbReference>
<feature type="transmembrane region" description="Helical" evidence="6">
    <location>
        <begin position="160"/>
        <end position="182"/>
    </location>
</feature>
<reference evidence="12" key="1">
    <citation type="submission" date="2016-11" db="UniProtKB">
        <authorList>
            <consortium name="WormBaseParasite"/>
        </authorList>
    </citation>
    <scope>IDENTIFICATION</scope>
</reference>
<dbReference type="SUPFAM" id="SSF103473">
    <property type="entry name" value="MFS general substrate transporter"/>
    <property type="match status" value="1"/>
</dbReference>
<dbReference type="GO" id="GO:0031526">
    <property type="term" value="C:brush border membrane"/>
    <property type="evidence" value="ECO:0007669"/>
    <property type="project" value="TreeGrafter"/>
</dbReference>
<feature type="transmembrane region" description="Helical" evidence="6">
    <location>
        <begin position="407"/>
        <end position="424"/>
    </location>
</feature>
<evidence type="ECO:0000256" key="6">
    <source>
        <dbReference type="SAM" id="Phobius"/>
    </source>
</evidence>
<dbReference type="EMBL" id="CAJFCV020000003">
    <property type="protein sequence ID" value="CAG9108785.1"/>
    <property type="molecule type" value="Genomic_DNA"/>
</dbReference>
<protein>
    <submittedName>
        <fullName evidence="8">(pine wood nematode) hypothetical protein</fullName>
    </submittedName>
    <submittedName>
        <fullName evidence="12">MFS domain-containing protein</fullName>
    </submittedName>
</protein>
<dbReference type="Proteomes" id="UP000095284">
    <property type="component" value="Unplaced"/>
</dbReference>
<dbReference type="OrthoDB" id="196650at2759"/>
<feature type="transmembrane region" description="Helical" evidence="6">
    <location>
        <begin position="344"/>
        <end position="368"/>
    </location>
</feature>
<dbReference type="Pfam" id="PF07690">
    <property type="entry name" value="MFS_1"/>
    <property type="match status" value="1"/>
</dbReference>
<keyword evidence="5 6" id="KW-0472">Membrane</keyword>
<evidence type="ECO:0000256" key="3">
    <source>
        <dbReference type="ARBA" id="ARBA00022692"/>
    </source>
</evidence>
<organism evidence="10 12">
    <name type="scientific">Bursaphelenchus xylophilus</name>
    <name type="common">Pinewood nematode worm</name>
    <name type="synonym">Aphelenchoides xylophilus</name>
    <dbReference type="NCBI Taxonomy" id="6326"/>
    <lineage>
        <taxon>Eukaryota</taxon>
        <taxon>Metazoa</taxon>
        <taxon>Ecdysozoa</taxon>
        <taxon>Nematoda</taxon>
        <taxon>Chromadorea</taxon>
        <taxon>Rhabditida</taxon>
        <taxon>Tylenchina</taxon>
        <taxon>Tylenchomorpha</taxon>
        <taxon>Aphelenchoidea</taxon>
        <taxon>Aphelenchoididae</taxon>
        <taxon>Bursaphelenchus</taxon>
    </lineage>
</organism>
<dbReference type="eggNOG" id="KOG2615">
    <property type="taxonomic scope" value="Eukaryota"/>
</dbReference>
<evidence type="ECO:0000256" key="5">
    <source>
        <dbReference type="ARBA" id="ARBA00023136"/>
    </source>
</evidence>
<feature type="transmembrane region" description="Helical" evidence="6">
    <location>
        <begin position="70"/>
        <end position="90"/>
    </location>
</feature>
<dbReference type="Proteomes" id="UP000659654">
    <property type="component" value="Unassembled WGS sequence"/>
</dbReference>
<dbReference type="GO" id="GO:0022857">
    <property type="term" value="F:transmembrane transporter activity"/>
    <property type="evidence" value="ECO:0007669"/>
    <property type="project" value="InterPro"/>
</dbReference>
<dbReference type="InterPro" id="IPR011701">
    <property type="entry name" value="MFS"/>
</dbReference>
<proteinExistence type="predicted"/>
<keyword evidence="11" id="KW-1185">Reference proteome</keyword>
<keyword evidence="2" id="KW-0813">Transport</keyword>
<evidence type="ECO:0000259" key="7">
    <source>
        <dbReference type="PROSITE" id="PS50850"/>
    </source>
</evidence>
<feature type="transmembrane region" description="Helical" evidence="6">
    <location>
        <begin position="380"/>
        <end position="401"/>
    </location>
</feature>
<name>A0A1I7ST22_BURXY</name>
<feature type="transmembrane region" description="Helical" evidence="6">
    <location>
        <begin position="290"/>
        <end position="308"/>
    </location>
</feature>
<feature type="transmembrane region" description="Helical" evidence="6">
    <location>
        <begin position="7"/>
        <end position="28"/>
    </location>
</feature>
<dbReference type="PANTHER" id="PTHR23504">
    <property type="entry name" value="MAJOR FACILITATOR SUPERFAMILY DOMAIN-CONTAINING PROTEIN 10"/>
    <property type="match status" value="1"/>
</dbReference>
<dbReference type="Proteomes" id="UP000582659">
    <property type="component" value="Unassembled WGS sequence"/>
</dbReference>
<dbReference type="EMBL" id="CAJFDI010000003">
    <property type="protein sequence ID" value="CAD5221731.1"/>
    <property type="molecule type" value="Genomic_DNA"/>
</dbReference>
<comment type="subcellular location">
    <subcellularLocation>
        <location evidence="1">Membrane</location>
        <topology evidence="1">Multi-pass membrane protein</topology>
    </subcellularLocation>
</comment>
<feature type="transmembrane region" description="Helical" evidence="6">
    <location>
        <begin position="320"/>
        <end position="338"/>
    </location>
</feature>
<feature type="transmembrane region" description="Helical" evidence="6">
    <location>
        <begin position="258"/>
        <end position="278"/>
    </location>
</feature>
<dbReference type="Gene3D" id="1.20.1250.20">
    <property type="entry name" value="MFS general substrate transporter like domains"/>
    <property type="match status" value="1"/>
</dbReference>
<evidence type="ECO:0000256" key="4">
    <source>
        <dbReference type="ARBA" id="ARBA00022989"/>
    </source>
</evidence>
<reference evidence="9" key="2">
    <citation type="submission" date="2020-08" db="EMBL/GenBank/DDBJ databases">
        <authorList>
            <person name="Kikuchi T."/>
        </authorList>
    </citation>
    <scope>NUCLEOTIDE SEQUENCE</scope>
    <source>
        <strain evidence="8">Ka4C1</strain>
    </source>
</reference>
<evidence type="ECO:0000313" key="10">
    <source>
        <dbReference type="Proteomes" id="UP000095284"/>
    </source>
</evidence>
<dbReference type="FunFam" id="1.20.1250.20:FF:000223">
    <property type="entry name" value="Major facilitator superfamily domain-containing protein"/>
    <property type="match status" value="1"/>
</dbReference>
<evidence type="ECO:0000256" key="1">
    <source>
        <dbReference type="ARBA" id="ARBA00004141"/>
    </source>
</evidence>
<evidence type="ECO:0000313" key="11">
    <source>
        <dbReference type="Proteomes" id="UP000659654"/>
    </source>
</evidence>
<dbReference type="AlphaFoldDB" id="A0A1I7ST22"/>
<dbReference type="InterPro" id="IPR036259">
    <property type="entry name" value="MFS_trans_sf"/>
</dbReference>